<evidence type="ECO:0000313" key="1">
    <source>
        <dbReference type="EMBL" id="BCK75859.1"/>
    </source>
</evidence>
<organism evidence="1 2">
    <name type="scientific">Acetobacter aceti NBRC 14818</name>
    <dbReference type="NCBI Taxonomy" id="887700"/>
    <lineage>
        <taxon>Bacteria</taxon>
        <taxon>Pseudomonadati</taxon>
        <taxon>Pseudomonadota</taxon>
        <taxon>Alphaproteobacteria</taxon>
        <taxon>Acetobacterales</taxon>
        <taxon>Acetobacteraceae</taxon>
        <taxon>Acetobacter</taxon>
        <taxon>Acetobacter subgen. Acetobacter</taxon>
    </lineage>
</organism>
<keyword evidence="2" id="KW-1185">Reference proteome</keyword>
<dbReference type="EMBL" id="AP023410">
    <property type="protein sequence ID" value="BCK75859.1"/>
    <property type="molecule type" value="Genomic_DNA"/>
</dbReference>
<name>A0AB33IIZ4_ACEAC</name>
<evidence type="ECO:0000313" key="2">
    <source>
        <dbReference type="Proteomes" id="UP000516424"/>
    </source>
</evidence>
<dbReference type="Proteomes" id="UP000516424">
    <property type="component" value="Chromosome"/>
</dbReference>
<accession>A0AB33IIZ4</accession>
<dbReference type="AlphaFoldDB" id="A0AB33IIZ4"/>
<evidence type="ECO:0008006" key="3">
    <source>
        <dbReference type="Google" id="ProtNLM"/>
    </source>
</evidence>
<proteinExistence type="predicted"/>
<reference evidence="1 2" key="1">
    <citation type="journal article" date="2011" name="Microbiology">
        <title>Transcriptome response to different carbon sources in Acetobacter aceti.</title>
        <authorList>
            <person name="Sakurai K."/>
            <person name="Arai H."/>
            <person name="Ishii M."/>
            <person name="Igarashi Y."/>
        </authorList>
    </citation>
    <scope>NUCLEOTIDE SEQUENCE [LARGE SCALE GENOMIC DNA]</scope>
    <source>
        <strain evidence="1 2">NBRC 14818</strain>
    </source>
</reference>
<protein>
    <recommendedName>
        <fullName evidence="3">Transposase</fullName>
    </recommendedName>
</protein>
<gene>
    <name evidence="1" type="ORF">EMQ_1465</name>
</gene>
<sequence>MLYVHLAVRLNALKGDRLHFTIFIEINMQPPCAATHLAKTGHDERAIRICLVDDVAVSR</sequence>